<accession>A0ABT2M8C0</accession>
<feature type="compositionally biased region" description="Basic and acidic residues" evidence="1">
    <location>
        <begin position="40"/>
        <end position="57"/>
    </location>
</feature>
<dbReference type="Proteomes" id="UP001206639">
    <property type="component" value="Unassembled WGS sequence"/>
</dbReference>
<evidence type="ECO:0000313" key="3">
    <source>
        <dbReference type="Proteomes" id="UP001206639"/>
    </source>
</evidence>
<protein>
    <submittedName>
        <fullName evidence="2">Uncharacterized protein</fullName>
    </submittedName>
</protein>
<feature type="region of interest" description="Disordered" evidence="1">
    <location>
        <begin position="28"/>
        <end position="57"/>
    </location>
</feature>
<sequence>MAYLLLILVVAGLVYVGWRLMRMTASRPGTRVIGPDDDPDFLRRLGHGDNPRPKRDS</sequence>
<dbReference type="EMBL" id="JAODWD010000002">
    <property type="protein sequence ID" value="MCT7658506.1"/>
    <property type="molecule type" value="Genomic_DNA"/>
</dbReference>
<proteinExistence type="predicted"/>
<keyword evidence="3" id="KW-1185">Reference proteome</keyword>
<dbReference type="RefSeq" id="WP_260992553.1">
    <property type="nucleotide sequence ID" value="NZ_JAODWD010000002.1"/>
</dbReference>
<evidence type="ECO:0000256" key="1">
    <source>
        <dbReference type="SAM" id="MobiDB-lite"/>
    </source>
</evidence>
<name>A0ABT2M8C0_9MYCO</name>
<comment type="caution">
    <text evidence="2">The sequence shown here is derived from an EMBL/GenBank/DDBJ whole genome shotgun (WGS) entry which is preliminary data.</text>
</comment>
<gene>
    <name evidence="2" type="ORF">N4S67_08740</name>
</gene>
<reference evidence="3" key="1">
    <citation type="submission" date="2023-07" db="EMBL/GenBank/DDBJ databases">
        <authorList>
            <person name="Deng Y."/>
            <person name="Zhang Y.-Q."/>
        </authorList>
    </citation>
    <scope>NUCLEOTIDE SEQUENCE [LARGE SCALE GENOMIC DNA]</scope>
    <source>
        <strain evidence="3">CPCC 205710</strain>
    </source>
</reference>
<evidence type="ECO:0000313" key="2">
    <source>
        <dbReference type="EMBL" id="MCT7658506.1"/>
    </source>
</evidence>
<organism evidence="2 3">
    <name type="scientific">Mycobacterium deserti</name>
    <dbReference type="NCBI Taxonomy" id="2978347"/>
    <lineage>
        <taxon>Bacteria</taxon>
        <taxon>Bacillati</taxon>
        <taxon>Actinomycetota</taxon>
        <taxon>Actinomycetes</taxon>
        <taxon>Mycobacteriales</taxon>
        <taxon>Mycobacteriaceae</taxon>
        <taxon>Mycobacterium</taxon>
    </lineage>
</organism>